<dbReference type="PANTHER" id="PTHR24221">
    <property type="entry name" value="ATP-BINDING CASSETTE SUB-FAMILY B"/>
    <property type="match status" value="1"/>
</dbReference>
<keyword evidence="3 9" id="KW-0812">Transmembrane</keyword>
<dbReference type="Pfam" id="PF00005">
    <property type="entry name" value="ABC_tran"/>
    <property type="match status" value="1"/>
</dbReference>
<name>A0A3A1Y5X3_9GAMM</name>
<dbReference type="Gene3D" id="3.40.50.300">
    <property type="entry name" value="P-loop containing nucleotide triphosphate hydrolases"/>
    <property type="match status" value="1"/>
</dbReference>
<dbReference type="PROSITE" id="PS50893">
    <property type="entry name" value="ABC_TRANSPORTER_2"/>
    <property type="match status" value="1"/>
</dbReference>
<evidence type="ECO:0000256" key="6">
    <source>
        <dbReference type="ARBA" id="ARBA00022989"/>
    </source>
</evidence>
<evidence type="ECO:0000256" key="2">
    <source>
        <dbReference type="ARBA" id="ARBA00022475"/>
    </source>
</evidence>
<dbReference type="GO" id="GO:0016887">
    <property type="term" value="F:ATP hydrolysis activity"/>
    <property type="evidence" value="ECO:0007669"/>
    <property type="project" value="InterPro"/>
</dbReference>
<keyword evidence="4" id="KW-0547">Nucleotide-binding</keyword>
<dbReference type="GO" id="GO:0034040">
    <property type="term" value="F:ATPase-coupled lipid transmembrane transporter activity"/>
    <property type="evidence" value="ECO:0007669"/>
    <property type="project" value="TreeGrafter"/>
</dbReference>
<feature type="domain" description="ABC transporter" evidence="10">
    <location>
        <begin position="432"/>
        <end position="683"/>
    </location>
</feature>
<dbReference type="Proteomes" id="UP000265691">
    <property type="component" value="Unassembled WGS sequence"/>
</dbReference>
<keyword evidence="7 9" id="KW-0472">Membrane</keyword>
<accession>A0A3A1Y5X3</accession>
<dbReference type="EMBL" id="NRHC01000085">
    <property type="protein sequence ID" value="RIY31597.1"/>
    <property type="molecule type" value="Genomic_DNA"/>
</dbReference>
<dbReference type="SUPFAM" id="SSF52540">
    <property type="entry name" value="P-loop containing nucleoside triphosphate hydrolases"/>
    <property type="match status" value="1"/>
</dbReference>
<dbReference type="CDD" id="cd03228">
    <property type="entry name" value="ABCC_MRP_Like"/>
    <property type="match status" value="1"/>
</dbReference>
<dbReference type="AlphaFoldDB" id="A0A3A1Y5X3"/>
<keyword evidence="2" id="KW-1003">Cell membrane</keyword>
<evidence type="ECO:0000256" key="7">
    <source>
        <dbReference type="ARBA" id="ARBA00023136"/>
    </source>
</evidence>
<feature type="transmembrane region" description="Helical" evidence="9">
    <location>
        <begin position="242"/>
        <end position="266"/>
    </location>
</feature>
<comment type="caution">
    <text evidence="12">The sequence shown here is derived from an EMBL/GenBank/DDBJ whole genome shotgun (WGS) entry which is preliminary data.</text>
</comment>
<dbReference type="InterPro" id="IPR027417">
    <property type="entry name" value="P-loop_NTPase"/>
</dbReference>
<evidence type="ECO:0000313" key="13">
    <source>
        <dbReference type="Proteomes" id="UP000265691"/>
    </source>
</evidence>
<proteinExistence type="predicted"/>
<dbReference type="SMART" id="SM00382">
    <property type="entry name" value="AAA"/>
    <property type="match status" value="1"/>
</dbReference>
<dbReference type="CDD" id="cd18584">
    <property type="entry name" value="ABC_6TM_AarD_CydD"/>
    <property type="match status" value="1"/>
</dbReference>
<dbReference type="InterPro" id="IPR039421">
    <property type="entry name" value="Type_1_exporter"/>
</dbReference>
<feature type="transmembrane region" description="Helical" evidence="9">
    <location>
        <begin position="59"/>
        <end position="79"/>
    </location>
</feature>
<keyword evidence="6 9" id="KW-1133">Transmembrane helix</keyword>
<dbReference type="OrthoDB" id="9806127at2"/>
<evidence type="ECO:0000256" key="3">
    <source>
        <dbReference type="ARBA" id="ARBA00022692"/>
    </source>
</evidence>
<dbReference type="InterPro" id="IPR003439">
    <property type="entry name" value="ABC_transporter-like_ATP-bd"/>
</dbReference>
<feature type="transmembrane region" description="Helical" evidence="9">
    <location>
        <begin position="23"/>
        <end position="47"/>
    </location>
</feature>
<sequence length="683" mass="77405">MNKAKQKYLIQMLDSYCAPMKRYLNIFIFIITFCTILQVVAITKLVSVFIADINNLSQLSLYLAIVLLTTVVKAIAIYLRSNLTQKVAAKVRTQVRQQILTRCKQLGSKGLGHNTVEMSVYYLEQVELLNNYIARFYPQAITSRIQPILILISVFYINWIAGLILLICFPLLPVFMILIGLKTSEMNAKQLKNLLYLGNQFHDKLVGIKTIIAFSKQKETLEKMTSNSQNYTYTTMQLLKVAFLNSAVLEFLSSVSVALMAVYFGISYLEQLHFGTYSGTAVSLFAGFFCLTLAGEFFQPLRDLGTYYHDRSSALNAIDEIEKFVNQRAQDNQEYVDVDRVVQEQDEKADKDNLYDSSFKSIDLATNPNSSKIYRNVQSEEKDEPAKARKRKSKKELIFLDATKAPSNSELKYPFSQASKEKALYLTETSEIVAQDLKIFTHSGYLLLENLNFSFKLNEKIAIIGESGAGKTSLLSCLLGLYPYQGSLKIDGVELTEINEDFYYPYLSWLGQNPNLDQVSILDNLRYNSKFLNNHLDAKPTLAQNNTDNLTQVEQKYANYLQNLPSLSQLSIKEAIIKAQLEALVSQRSLKYTIEQHNIGLSGGQVQRLALARALAKPHLFLIIDEPTANLDSKLEKAIFSNIKNHQQGILMVTHRLEHSMSFDKIYQLTKQGISLVEGKTNV</sequence>
<dbReference type="PROSITE" id="PS50929">
    <property type="entry name" value="ABC_TM1F"/>
    <property type="match status" value="1"/>
</dbReference>
<comment type="subcellular location">
    <subcellularLocation>
        <location evidence="1">Cell membrane</location>
        <topology evidence="1">Multi-pass membrane protein</topology>
    </subcellularLocation>
</comment>
<feature type="compositionally biased region" description="Basic and acidic residues" evidence="8">
    <location>
        <begin position="378"/>
        <end position="387"/>
    </location>
</feature>
<evidence type="ECO:0000256" key="9">
    <source>
        <dbReference type="SAM" id="Phobius"/>
    </source>
</evidence>
<feature type="region of interest" description="Disordered" evidence="8">
    <location>
        <begin position="373"/>
        <end position="392"/>
    </location>
</feature>
<dbReference type="InterPro" id="IPR011527">
    <property type="entry name" value="ABC1_TM_dom"/>
</dbReference>
<evidence type="ECO:0000313" key="12">
    <source>
        <dbReference type="EMBL" id="RIY31597.1"/>
    </source>
</evidence>
<dbReference type="Gene3D" id="1.20.1560.10">
    <property type="entry name" value="ABC transporter type 1, transmembrane domain"/>
    <property type="match status" value="1"/>
</dbReference>
<dbReference type="InterPro" id="IPR036640">
    <property type="entry name" value="ABC1_TM_sf"/>
</dbReference>
<dbReference type="RefSeq" id="WP_119525537.1">
    <property type="nucleotide sequence ID" value="NZ_NRHC01000085.1"/>
</dbReference>
<dbReference type="Pfam" id="PF00664">
    <property type="entry name" value="ABC_membrane"/>
    <property type="match status" value="1"/>
</dbReference>
<gene>
    <name evidence="12" type="ORF">CKF54_06405</name>
</gene>
<evidence type="ECO:0000256" key="8">
    <source>
        <dbReference type="SAM" id="MobiDB-lite"/>
    </source>
</evidence>
<dbReference type="GO" id="GO:0140359">
    <property type="term" value="F:ABC-type transporter activity"/>
    <property type="evidence" value="ECO:0007669"/>
    <property type="project" value="InterPro"/>
</dbReference>
<feature type="domain" description="ABC transmembrane type-1" evidence="11">
    <location>
        <begin position="26"/>
        <end position="313"/>
    </location>
</feature>
<evidence type="ECO:0000256" key="4">
    <source>
        <dbReference type="ARBA" id="ARBA00022741"/>
    </source>
</evidence>
<evidence type="ECO:0000256" key="1">
    <source>
        <dbReference type="ARBA" id="ARBA00004651"/>
    </source>
</evidence>
<evidence type="ECO:0000259" key="11">
    <source>
        <dbReference type="PROSITE" id="PS50929"/>
    </source>
</evidence>
<organism evidence="12 13">
    <name type="scientific">Psittacicella hinzii</name>
    <dbReference type="NCBI Taxonomy" id="2028575"/>
    <lineage>
        <taxon>Bacteria</taxon>
        <taxon>Pseudomonadati</taxon>
        <taxon>Pseudomonadota</taxon>
        <taxon>Gammaproteobacteria</taxon>
        <taxon>Pasteurellales</taxon>
        <taxon>Psittacicellaceae</taxon>
        <taxon>Psittacicella</taxon>
    </lineage>
</organism>
<feature type="transmembrane region" description="Helical" evidence="9">
    <location>
        <begin position="148"/>
        <end position="181"/>
    </location>
</feature>
<keyword evidence="13" id="KW-1185">Reference proteome</keyword>
<evidence type="ECO:0000259" key="10">
    <source>
        <dbReference type="PROSITE" id="PS50893"/>
    </source>
</evidence>
<evidence type="ECO:0000256" key="5">
    <source>
        <dbReference type="ARBA" id="ARBA00022840"/>
    </source>
</evidence>
<dbReference type="PANTHER" id="PTHR24221:SF261">
    <property type="entry name" value="GLUTATHIONE_L-CYSTEINE TRANSPORT SYSTEM ATP-BINDING_PERMEASE PROTEIN CYDD"/>
    <property type="match status" value="1"/>
</dbReference>
<dbReference type="GO" id="GO:0005524">
    <property type="term" value="F:ATP binding"/>
    <property type="evidence" value="ECO:0007669"/>
    <property type="project" value="UniProtKB-KW"/>
</dbReference>
<dbReference type="SUPFAM" id="SSF90123">
    <property type="entry name" value="ABC transporter transmembrane region"/>
    <property type="match status" value="1"/>
</dbReference>
<keyword evidence="5" id="KW-0067">ATP-binding</keyword>
<protein>
    <submittedName>
        <fullName evidence="12">Uncharacterized protein</fullName>
    </submittedName>
</protein>
<reference evidence="12 13" key="1">
    <citation type="submission" date="2017-08" db="EMBL/GenBank/DDBJ databases">
        <title>Reclassification of Bisgaard taxon 37 and 44.</title>
        <authorList>
            <person name="Christensen H."/>
        </authorList>
    </citation>
    <scope>NUCLEOTIDE SEQUENCE [LARGE SCALE GENOMIC DNA]</scope>
    <source>
        <strain evidence="12 13">B96_3</strain>
    </source>
</reference>
<dbReference type="InterPro" id="IPR003593">
    <property type="entry name" value="AAA+_ATPase"/>
</dbReference>
<dbReference type="GO" id="GO:0005886">
    <property type="term" value="C:plasma membrane"/>
    <property type="evidence" value="ECO:0007669"/>
    <property type="project" value="UniProtKB-SubCell"/>
</dbReference>
<feature type="transmembrane region" description="Helical" evidence="9">
    <location>
        <begin position="272"/>
        <end position="294"/>
    </location>
</feature>